<dbReference type="AlphaFoldDB" id="A0A392PP25"/>
<dbReference type="EMBL" id="LXQA010089848">
    <property type="protein sequence ID" value="MCI13841.1"/>
    <property type="molecule type" value="Genomic_DNA"/>
</dbReference>
<reference evidence="1 2" key="1">
    <citation type="journal article" date="2018" name="Front. Plant Sci.">
        <title>Red Clover (Trifolium pratense) and Zigzag Clover (T. medium) - A Picture of Genomic Similarities and Differences.</title>
        <authorList>
            <person name="Dluhosova J."/>
            <person name="Istvanek J."/>
            <person name="Nedelnik J."/>
            <person name="Repkova J."/>
        </authorList>
    </citation>
    <scope>NUCLEOTIDE SEQUENCE [LARGE SCALE GENOMIC DNA]</scope>
    <source>
        <strain evidence="2">cv. 10/8</strain>
        <tissue evidence="1">Leaf</tissue>
    </source>
</reference>
<sequence>QSLDDDQLFFWDAMIFIFNELWRRMSNVKMTSDVNFSQSATAMAAAGDGGAWILL</sequence>
<keyword evidence="2" id="KW-1185">Reference proteome</keyword>
<evidence type="ECO:0000313" key="2">
    <source>
        <dbReference type="Proteomes" id="UP000265520"/>
    </source>
</evidence>
<protein>
    <submittedName>
        <fullName evidence="1">Uncharacterized protein</fullName>
    </submittedName>
</protein>
<proteinExistence type="predicted"/>
<feature type="non-terminal residue" evidence="1">
    <location>
        <position position="1"/>
    </location>
</feature>
<evidence type="ECO:0000313" key="1">
    <source>
        <dbReference type="EMBL" id="MCI13841.1"/>
    </source>
</evidence>
<organism evidence="1 2">
    <name type="scientific">Trifolium medium</name>
    <dbReference type="NCBI Taxonomy" id="97028"/>
    <lineage>
        <taxon>Eukaryota</taxon>
        <taxon>Viridiplantae</taxon>
        <taxon>Streptophyta</taxon>
        <taxon>Embryophyta</taxon>
        <taxon>Tracheophyta</taxon>
        <taxon>Spermatophyta</taxon>
        <taxon>Magnoliopsida</taxon>
        <taxon>eudicotyledons</taxon>
        <taxon>Gunneridae</taxon>
        <taxon>Pentapetalae</taxon>
        <taxon>rosids</taxon>
        <taxon>fabids</taxon>
        <taxon>Fabales</taxon>
        <taxon>Fabaceae</taxon>
        <taxon>Papilionoideae</taxon>
        <taxon>50 kb inversion clade</taxon>
        <taxon>NPAAA clade</taxon>
        <taxon>Hologalegina</taxon>
        <taxon>IRL clade</taxon>
        <taxon>Trifolieae</taxon>
        <taxon>Trifolium</taxon>
    </lineage>
</organism>
<accession>A0A392PP25</accession>
<name>A0A392PP25_9FABA</name>
<comment type="caution">
    <text evidence="1">The sequence shown here is derived from an EMBL/GenBank/DDBJ whole genome shotgun (WGS) entry which is preliminary data.</text>
</comment>
<dbReference type="Proteomes" id="UP000265520">
    <property type="component" value="Unassembled WGS sequence"/>
</dbReference>